<dbReference type="GO" id="GO:0005762">
    <property type="term" value="C:mitochondrial large ribosomal subunit"/>
    <property type="evidence" value="ECO:0007669"/>
    <property type="project" value="TreeGrafter"/>
</dbReference>
<reference evidence="10" key="1">
    <citation type="submission" date="2016-11" db="EMBL/GenBank/DDBJ databases">
        <title>Complete Chloroplast Genome of Thorea hispida.</title>
        <authorList>
            <person name="Nan F."/>
            <person name="Xie S."/>
        </authorList>
    </citation>
    <scope>NUCLEOTIDE SEQUENCE</scope>
</reference>
<dbReference type="FunFam" id="4.10.950.10:FF:000001">
    <property type="entry name" value="50S ribosomal protein L2"/>
    <property type="match status" value="1"/>
</dbReference>
<feature type="region of interest" description="Disordered" evidence="6">
    <location>
        <begin position="225"/>
        <end position="254"/>
    </location>
</feature>
<dbReference type="GO" id="GO:0016740">
    <property type="term" value="F:transferase activity"/>
    <property type="evidence" value="ECO:0007669"/>
    <property type="project" value="InterPro"/>
</dbReference>
<dbReference type="PROSITE" id="PS00467">
    <property type="entry name" value="RIBOSOMAL_L2"/>
    <property type="match status" value="1"/>
</dbReference>
<dbReference type="Gene3D" id="2.40.50.140">
    <property type="entry name" value="Nucleic acid-binding proteins"/>
    <property type="match status" value="1"/>
</dbReference>
<dbReference type="InterPro" id="IPR022671">
    <property type="entry name" value="Ribosomal_uL2_CS"/>
</dbReference>
<proteinExistence type="inferred from homology"/>
<dbReference type="GeneID" id="29072888"/>
<geneLocation type="plastid" evidence="9"/>
<evidence type="ECO:0000256" key="1">
    <source>
        <dbReference type="ARBA" id="ARBA00005636"/>
    </source>
</evidence>
<dbReference type="InterPro" id="IPR008991">
    <property type="entry name" value="Translation_prot_SH3-like_sf"/>
</dbReference>
<dbReference type="GO" id="GO:0003723">
    <property type="term" value="F:RNA binding"/>
    <property type="evidence" value="ECO:0007669"/>
    <property type="project" value="InterPro"/>
</dbReference>
<evidence type="ECO:0000256" key="2">
    <source>
        <dbReference type="ARBA" id="ARBA00022980"/>
    </source>
</evidence>
<dbReference type="InterPro" id="IPR014722">
    <property type="entry name" value="Rib_uL2_dom2"/>
</dbReference>
<evidence type="ECO:0000256" key="6">
    <source>
        <dbReference type="SAM" id="MobiDB-lite"/>
    </source>
</evidence>
<dbReference type="PANTHER" id="PTHR13691:SF5">
    <property type="entry name" value="LARGE RIBOSOMAL SUBUNIT PROTEIN UL2M"/>
    <property type="match status" value="1"/>
</dbReference>
<keyword evidence="2 9" id="KW-0689">Ribosomal protein</keyword>
<dbReference type="GO" id="GO:0032543">
    <property type="term" value="P:mitochondrial translation"/>
    <property type="evidence" value="ECO:0007669"/>
    <property type="project" value="TreeGrafter"/>
</dbReference>
<reference evidence="9" key="2">
    <citation type="journal article" date="2018" name="PLoS ONE">
        <title>Plastid genome analysis of three Nemaliophycidae red algal species suggests environmental adaptation for iron limited habitats.</title>
        <authorList>
            <person name="Cho C.H."/>
            <person name="Choi J.W."/>
            <person name="Lam D.W."/>
            <person name="Kim K.M."/>
            <person name="Yoon H.S."/>
        </authorList>
    </citation>
    <scope>NUCLEOTIDE SEQUENCE</scope>
</reference>
<evidence type="ECO:0000259" key="8">
    <source>
        <dbReference type="SMART" id="SM01383"/>
    </source>
</evidence>
<evidence type="ECO:0000313" key="9">
    <source>
        <dbReference type="EMBL" id="AOM65482.1"/>
    </source>
</evidence>
<sequence>MALRLYKAYTAGTRNRSVSEFREITKHYPEKSLIIKQNYRQGHNNQGKITSRHRGGGHKKRYRLIDFKRNKVSIEAIVTAVEYDPNRNARIALLCYKDGQKNYILHPRTLKIGSTVISGPNAPIEIGNALPLHAIPLGTAVHNIELNPGKGGQIVRAAGTYAQIVAKDQKFVTLKLPSSEVRLIRKECYASIGQVGNIDINNIAIGKAGRNRWLGKKPHVRGVAMNPVDHPHGGGEGRSPIGKTHPVTPWGKPTLGVKTRNRKKYSNKYILKRKK</sequence>
<dbReference type="SUPFAM" id="SSF50249">
    <property type="entry name" value="Nucleic acid-binding proteins"/>
    <property type="match status" value="1"/>
</dbReference>
<dbReference type="InterPro" id="IPR022666">
    <property type="entry name" value="Ribosomal_uL2_RNA-bd_dom"/>
</dbReference>
<accession>A0A1C9CAR7</accession>
<dbReference type="HAMAP" id="MF_01320_B">
    <property type="entry name" value="Ribosomal_uL2_B"/>
    <property type="match status" value="1"/>
</dbReference>
<dbReference type="FunFam" id="2.30.30.30:FF:000001">
    <property type="entry name" value="50S ribosomal protein L2"/>
    <property type="match status" value="1"/>
</dbReference>
<dbReference type="GO" id="GO:0003735">
    <property type="term" value="F:structural constituent of ribosome"/>
    <property type="evidence" value="ECO:0007669"/>
    <property type="project" value="InterPro"/>
</dbReference>
<dbReference type="EMBL" id="KY083065">
    <property type="protein sequence ID" value="ARX95851.1"/>
    <property type="molecule type" value="Genomic_DNA"/>
</dbReference>
<feature type="domain" description="Large ribosomal subunit protein uL2 C-terminal" evidence="7">
    <location>
        <begin position="124"/>
        <end position="253"/>
    </location>
</feature>
<keyword evidence="3" id="KW-0687">Ribonucleoprotein</keyword>
<evidence type="ECO:0000313" key="10">
    <source>
        <dbReference type="EMBL" id="ARX95851.1"/>
    </source>
</evidence>
<name>A0A1C9CAR7_9FLOR</name>
<gene>
    <name evidence="9" type="primary">rpl2</name>
    <name evidence="9" type="ORF">Thor_190</name>
</gene>
<dbReference type="SMART" id="SM01383">
    <property type="entry name" value="Ribosomal_L2"/>
    <property type="match status" value="1"/>
</dbReference>
<dbReference type="NCBIfam" id="TIGR01171">
    <property type="entry name" value="rplB_bact"/>
    <property type="match status" value="1"/>
</dbReference>
<protein>
    <recommendedName>
        <fullName evidence="5">Large ribosomal subunit protein uL2m</fullName>
    </recommendedName>
    <alternativeName>
        <fullName evidence="4">50S ribosomal protein L2, chloroplastic</fullName>
    </alternativeName>
</protein>
<dbReference type="InterPro" id="IPR014726">
    <property type="entry name" value="Ribosomal_uL2_dom3"/>
</dbReference>
<dbReference type="FunFam" id="2.40.50.140:FF:000003">
    <property type="entry name" value="50S ribosomal protein L2"/>
    <property type="match status" value="1"/>
</dbReference>
<dbReference type="Pfam" id="PF03947">
    <property type="entry name" value="Ribosomal_L2_C"/>
    <property type="match status" value="1"/>
</dbReference>
<feature type="domain" description="Large ribosomal subunit protein uL2 RNA-binding" evidence="8">
    <location>
        <begin position="42"/>
        <end position="118"/>
    </location>
</feature>
<evidence type="ECO:0000256" key="5">
    <source>
        <dbReference type="ARBA" id="ARBA00069872"/>
    </source>
</evidence>
<dbReference type="EMBL" id="KX284714">
    <property type="protein sequence ID" value="AOM65482.1"/>
    <property type="molecule type" value="Genomic_DNA"/>
</dbReference>
<dbReference type="PIRSF" id="PIRSF002158">
    <property type="entry name" value="Ribosomal_L2"/>
    <property type="match status" value="1"/>
</dbReference>
<dbReference type="InterPro" id="IPR022669">
    <property type="entry name" value="Ribosomal_uL2_C"/>
</dbReference>
<dbReference type="InterPro" id="IPR005880">
    <property type="entry name" value="Ribosomal_uL2_bac/org-type"/>
</dbReference>
<dbReference type="Pfam" id="PF00181">
    <property type="entry name" value="Ribosomal_L2_N"/>
    <property type="match status" value="1"/>
</dbReference>
<evidence type="ECO:0000259" key="7">
    <source>
        <dbReference type="SMART" id="SM01382"/>
    </source>
</evidence>
<dbReference type="AlphaFoldDB" id="A0A1C9CAR7"/>
<organism evidence="9">
    <name type="scientific">Thorea hispida</name>
    <dbReference type="NCBI Taxonomy" id="202687"/>
    <lineage>
        <taxon>Eukaryota</taxon>
        <taxon>Rhodophyta</taxon>
        <taxon>Florideophyceae</taxon>
        <taxon>Nemaliophycidae</taxon>
        <taxon>Thoreales</taxon>
        <taxon>Thoreaceae</taxon>
        <taxon>Thorea</taxon>
    </lineage>
</organism>
<dbReference type="SMART" id="SM01382">
    <property type="entry name" value="Ribosomal_L2_C"/>
    <property type="match status" value="1"/>
</dbReference>
<dbReference type="InterPro" id="IPR012340">
    <property type="entry name" value="NA-bd_OB-fold"/>
</dbReference>
<keyword evidence="10" id="KW-0150">Chloroplast</keyword>
<dbReference type="PANTHER" id="PTHR13691">
    <property type="entry name" value="RIBOSOMAL PROTEIN L2"/>
    <property type="match status" value="1"/>
</dbReference>
<dbReference type="InterPro" id="IPR002171">
    <property type="entry name" value="Ribosomal_uL2"/>
</dbReference>
<dbReference type="SUPFAM" id="SSF50104">
    <property type="entry name" value="Translation proteins SH3-like domain"/>
    <property type="match status" value="1"/>
</dbReference>
<dbReference type="Gene3D" id="4.10.950.10">
    <property type="entry name" value="Ribosomal protein L2, domain 3"/>
    <property type="match status" value="1"/>
</dbReference>
<evidence type="ECO:0000256" key="4">
    <source>
        <dbReference type="ARBA" id="ARBA00035445"/>
    </source>
</evidence>
<dbReference type="Gene3D" id="2.30.30.30">
    <property type="match status" value="1"/>
</dbReference>
<dbReference type="RefSeq" id="YP_009296547.1">
    <property type="nucleotide sequence ID" value="NC_031171.1"/>
</dbReference>
<evidence type="ECO:0000256" key="3">
    <source>
        <dbReference type="ARBA" id="ARBA00023274"/>
    </source>
</evidence>
<comment type="similarity">
    <text evidence="1">Belongs to the universal ribosomal protein uL2 family.</text>
</comment>
<keyword evidence="9" id="KW-0934">Plastid</keyword>